<keyword evidence="2" id="KW-1185">Reference proteome</keyword>
<evidence type="ECO:0000313" key="1">
    <source>
        <dbReference type="EMBL" id="EGT33329.1"/>
    </source>
</evidence>
<organism evidence="2">
    <name type="scientific">Caenorhabditis brenneri</name>
    <name type="common">Nematode worm</name>
    <dbReference type="NCBI Taxonomy" id="135651"/>
    <lineage>
        <taxon>Eukaryota</taxon>
        <taxon>Metazoa</taxon>
        <taxon>Ecdysozoa</taxon>
        <taxon>Nematoda</taxon>
        <taxon>Chromadorea</taxon>
        <taxon>Rhabditida</taxon>
        <taxon>Rhabditina</taxon>
        <taxon>Rhabditomorpha</taxon>
        <taxon>Rhabditoidea</taxon>
        <taxon>Rhabditidae</taxon>
        <taxon>Peloderinae</taxon>
        <taxon>Caenorhabditis</taxon>
    </lineage>
</organism>
<dbReference type="EMBL" id="GL379904">
    <property type="protein sequence ID" value="EGT33329.1"/>
    <property type="molecule type" value="Genomic_DNA"/>
</dbReference>
<dbReference type="InParanoid" id="G0NLC3"/>
<gene>
    <name evidence="1" type="ORF">CAEBREN_06115</name>
</gene>
<accession>G0NLC3</accession>
<sequence length="44" mass="5330">MTRVRKMRKEAVECNIFCKKKTLESEMKRKTSVKKTIRKKTMSH</sequence>
<dbReference type="AlphaFoldDB" id="G0NLC3"/>
<evidence type="ECO:0000313" key="2">
    <source>
        <dbReference type="Proteomes" id="UP000008068"/>
    </source>
</evidence>
<name>G0NLC3_CAEBE</name>
<protein>
    <submittedName>
        <fullName evidence="1">Uncharacterized protein</fullName>
    </submittedName>
</protein>
<reference evidence="2" key="1">
    <citation type="submission" date="2011-07" db="EMBL/GenBank/DDBJ databases">
        <authorList>
            <consortium name="Caenorhabditis brenneri Sequencing and Analysis Consortium"/>
            <person name="Wilson R.K."/>
        </authorList>
    </citation>
    <scope>NUCLEOTIDE SEQUENCE [LARGE SCALE GENOMIC DNA]</scope>
    <source>
        <strain evidence="2">PB2801</strain>
    </source>
</reference>
<proteinExistence type="predicted"/>
<dbReference type="Proteomes" id="UP000008068">
    <property type="component" value="Unassembled WGS sequence"/>
</dbReference>
<dbReference type="HOGENOM" id="CLU_3225069_0_0_1"/>